<dbReference type="EC" id="2.7.7.6" evidence="10"/>
<dbReference type="InterPro" id="IPR015700">
    <property type="entry name" value="RPC1"/>
</dbReference>
<name>A0ABR0VSG1_REHGL</name>
<comment type="subcellular location">
    <subcellularLocation>
        <location evidence="1">Nucleus</location>
    </subcellularLocation>
</comment>
<evidence type="ECO:0000256" key="8">
    <source>
        <dbReference type="ARBA" id="ARBA00023242"/>
    </source>
</evidence>
<evidence type="ECO:0000256" key="3">
    <source>
        <dbReference type="ARBA" id="ARBA00022679"/>
    </source>
</evidence>
<dbReference type="EMBL" id="JABTTQ020000825">
    <property type="protein sequence ID" value="KAK6137583.1"/>
    <property type="molecule type" value="Genomic_DNA"/>
</dbReference>
<dbReference type="InterPro" id="IPR007066">
    <property type="entry name" value="RNA_pol_Rpb1_3"/>
</dbReference>
<sequence>MRGGGFCLLFGIDMTHECDVQMARAQAAIQFTKQPYAEDVGPRRIESIQFSTFSGTEVLKTGEVEVSRGGYYDHTKSLLTTDFGSSWLRGQQTRRAFVKLAMENLRNAQGIADIWLSLFPCTTVLLEEKERQTFLQKMRNTKTEPLKKNEILKNVVKKCNAMAGSKRAVKCSRCGYINGMVKRAPLRIQHDRAKVVDNYLDECQSAISHTKEYRGNANVSSTIDPKIAYQLLKNMLDEDCELLYLNDRPEKLIVTNILVPPIAIRPSVFVDGGTQSFIMILILSVSPGYDIDLEGEVDPIFGVDFRNLDCTLVGSCVDEHNENDITERLKRIIQANASLRQEMLETNLHNRSLTSWDDLQMEVAQYINSDVRGVPLYMTAARPLSGFVQRLKGKQGRFRGNLSGKRVEYTGRTVISPDPNLKINQVAIPILMARILTYPERVSHHNIEKLRQCVRNGPNKYPGAKYIRQPDGTLISLMNNLRKRHADELKYGYIVDRHLEDENGQYVLGLLTPCDPLIVTGFKQDLLDNPISPYSIPRRNRWGLSVIGRATHLSSTSLAPFSLSGCVATRTVCPIPLAFCVHAGNGSIWALQAPLPLSTSIPVPGDGWEAKEVALVFSRELSKDRIHGSVQNNLCTPKNGEILVASTQDFLTSSYLITRKDTFYDRSSFSLMCSYMGDATDPIDLPTPALVKRQLLYPMTGDSVVNCGAAKMGTRRRGLIVIINTMCLIKCESSSNQGVLKKCVDFNESLSLCQKAVVVSHVTFNADVAFFVLVFGVCDILILIFFSLQPQELWTGKQLFSVLLRPHAKMRVYLNLTLAEKNYGKSKETMCPKDGFVYIRNSELISGQLGKATLGNGNKDGLYSVLLRDYNTHAAAACMNRLAKLSARWIGNHGFSIGINDVQPGVELNKEKKVTIDKEYGQCTDYIESYKSGSLDLLPGCNNAETLEAKITGTLNNIRETTANMIACVGQQSVGGRRAPNGFLDRTLPHFEREAKDPDAKGFVQNSFYTGLSATEFFFHTMGGREGLVDTAVKTADTGYMSRRLMKALEDLSVHYDNTVRNASGFIVQFMYGGDGMDPAQMEEKSGLPLNFERLFMKTKATCPAIEQKSLTTEEIEKILDEIIEKRLSKSTTTREEGFAHNFASSSDTPSNKEGCLEAFQNSLRNFIMKKYPSSILMLKSNERQHSEEDRSCLENVASNISGITRQQLIVFLETCISRYHSKKIEAGTAIGAIGAQSIGEPGTQMTIQGAQLSVDAYTVKESILQTPKMKLKEQQVRVLNPRKLEVILQADRNKLQFELHTLKNKISKVVVKGINSVERAIIINEAKEKDPTGNKRLKLLVEGTGLLSVMGIDGVDGCKTTSNHIIEVQQTLGIEAARKKIIDEIQYTMSSHGMTIDIRHMMLLADLMTFKGEVLGITRHGVQKMKDSVLMLASFEKTADHLFNASVNGRVDRIEGVSECIIMGIPMQLAQECLKLGKGEFIA</sequence>
<evidence type="ECO:0000256" key="9">
    <source>
        <dbReference type="ARBA" id="ARBA00048552"/>
    </source>
</evidence>
<feature type="domain" description="RNA polymerase N-terminal" evidence="11">
    <location>
        <begin position="250"/>
        <end position="658"/>
    </location>
</feature>
<gene>
    <name evidence="12" type="ORF">DH2020_028663</name>
</gene>
<dbReference type="InterPro" id="IPR042102">
    <property type="entry name" value="RNA_pol_Rpb1_3_sf"/>
</dbReference>
<dbReference type="SMART" id="SM00663">
    <property type="entry name" value="RPOLA_N"/>
    <property type="match status" value="1"/>
</dbReference>
<dbReference type="InterPro" id="IPR007080">
    <property type="entry name" value="RNA_pol_Rpb1_1"/>
</dbReference>
<comment type="caution">
    <text evidence="12">The sequence shown here is derived from an EMBL/GenBank/DDBJ whole genome shotgun (WGS) entry which is preliminary data.</text>
</comment>
<dbReference type="Pfam" id="PF04983">
    <property type="entry name" value="RNA_pol_Rpb1_3"/>
    <property type="match status" value="1"/>
</dbReference>
<evidence type="ECO:0000259" key="11">
    <source>
        <dbReference type="SMART" id="SM00663"/>
    </source>
</evidence>
<dbReference type="InterPro" id="IPR007083">
    <property type="entry name" value="RNA_pol_Rpb1_4"/>
</dbReference>
<protein>
    <recommendedName>
        <fullName evidence="10">DNA-directed RNA polymerase subunit</fullName>
        <ecNumber evidence="10">2.7.7.6</ecNumber>
    </recommendedName>
</protein>
<evidence type="ECO:0000256" key="10">
    <source>
        <dbReference type="RuleBase" id="RU004279"/>
    </source>
</evidence>
<dbReference type="Gene3D" id="6.20.50.80">
    <property type="match status" value="1"/>
</dbReference>
<proteinExistence type="inferred from homology"/>
<dbReference type="PANTHER" id="PTHR48446:SF1">
    <property type="entry name" value="DNA-DIRECTED RNA POLYMERASE SUBUNIT BETA' N-TERMINAL SECTION"/>
    <property type="match status" value="1"/>
</dbReference>
<dbReference type="Gene3D" id="1.10.150.390">
    <property type="match status" value="1"/>
</dbReference>
<accession>A0ABR0VSG1</accession>
<keyword evidence="6" id="KW-0862">Zinc</keyword>
<dbReference type="Pfam" id="PF00623">
    <property type="entry name" value="RNA_pol_Rpb1_2"/>
    <property type="match status" value="1"/>
</dbReference>
<organism evidence="12 13">
    <name type="scientific">Rehmannia glutinosa</name>
    <name type="common">Chinese foxglove</name>
    <dbReference type="NCBI Taxonomy" id="99300"/>
    <lineage>
        <taxon>Eukaryota</taxon>
        <taxon>Viridiplantae</taxon>
        <taxon>Streptophyta</taxon>
        <taxon>Embryophyta</taxon>
        <taxon>Tracheophyta</taxon>
        <taxon>Spermatophyta</taxon>
        <taxon>Magnoliopsida</taxon>
        <taxon>eudicotyledons</taxon>
        <taxon>Gunneridae</taxon>
        <taxon>Pentapetalae</taxon>
        <taxon>asterids</taxon>
        <taxon>lamiids</taxon>
        <taxon>Lamiales</taxon>
        <taxon>Orobanchaceae</taxon>
        <taxon>Rehmannieae</taxon>
        <taxon>Rehmannia</taxon>
    </lineage>
</organism>
<dbReference type="Gene3D" id="2.40.40.20">
    <property type="match status" value="1"/>
</dbReference>
<comment type="function">
    <text evidence="10">DNA-dependent RNA polymerase catalyzes the transcription of DNA into RNA using the four ribonucleoside triphosphates as substrates.</text>
</comment>
<evidence type="ECO:0000256" key="4">
    <source>
        <dbReference type="ARBA" id="ARBA00022695"/>
    </source>
</evidence>
<evidence type="ECO:0000313" key="12">
    <source>
        <dbReference type="EMBL" id="KAK6137583.1"/>
    </source>
</evidence>
<dbReference type="Pfam" id="PF04998">
    <property type="entry name" value="RNA_pol_Rpb1_5"/>
    <property type="match status" value="1"/>
</dbReference>
<keyword evidence="3 10" id="KW-0808">Transferase</keyword>
<evidence type="ECO:0000256" key="5">
    <source>
        <dbReference type="ARBA" id="ARBA00022723"/>
    </source>
</evidence>
<evidence type="ECO:0000256" key="6">
    <source>
        <dbReference type="ARBA" id="ARBA00022833"/>
    </source>
</evidence>
<keyword evidence="5" id="KW-0479">Metal-binding</keyword>
<dbReference type="Proteomes" id="UP001318860">
    <property type="component" value="Unassembled WGS sequence"/>
</dbReference>
<dbReference type="InterPro" id="IPR007081">
    <property type="entry name" value="RNA_pol_Rpb1_5"/>
</dbReference>
<evidence type="ECO:0000313" key="13">
    <source>
        <dbReference type="Proteomes" id="UP001318860"/>
    </source>
</evidence>
<dbReference type="Gene3D" id="3.30.1490.180">
    <property type="entry name" value="RNA polymerase ii"/>
    <property type="match status" value="1"/>
</dbReference>
<keyword evidence="4 10" id="KW-0548">Nucleotidyltransferase</keyword>
<keyword evidence="13" id="KW-1185">Reference proteome</keyword>
<dbReference type="Pfam" id="PF05000">
    <property type="entry name" value="RNA_pol_Rpb1_4"/>
    <property type="match status" value="1"/>
</dbReference>
<dbReference type="SUPFAM" id="SSF64484">
    <property type="entry name" value="beta and beta-prime subunits of DNA dependent RNA-polymerase"/>
    <property type="match status" value="3"/>
</dbReference>
<dbReference type="InterPro" id="IPR000722">
    <property type="entry name" value="RNA_pol_asu"/>
</dbReference>
<keyword evidence="2 10" id="KW-0240">DNA-directed RNA polymerase</keyword>
<evidence type="ECO:0000256" key="1">
    <source>
        <dbReference type="ARBA" id="ARBA00004123"/>
    </source>
</evidence>
<reference evidence="12 13" key="1">
    <citation type="journal article" date="2021" name="Comput. Struct. Biotechnol. J.">
        <title>De novo genome assembly of the potent medicinal plant Rehmannia glutinosa using nanopore technology.</title>
        <authorList>
            <person name="Ma L."/>
            <person name="Dong C."/>
            <person name="Song C."/>
            <person name="Wang X."/>
            <person name="Zheng X."/>
            <person name="Niu Y."/>
            <person name="Chen S."/>
            <person name="Feng W."/>
        </authorList>
    </citation>
    <scope>NUCLEOTIDE SEQUENCE [LARGE SCALE GENOMIC DNA]</scope>
    <source>
        <strain evidence="12">DH-2019</strain>
    </source>
</reference>
<dbReference type="Gene3D" id="1.10.132.30">
    <property type="match status" value="2"/>
</dbReference>
<dbReference type="Pfam" id="PF04997">
    <property type="entry name" value="RNA_pol_Rpb1_1"/>
    <property type="match status" value="2"/>
</dbReference>
<dbReference type="Gene3D" id="1.10.274.100">
    <property type="entry name" value="RNA polymerase Rpb1, domain 3"/>
    <property type="match status" value="2"/>
</dbReference>
<dbReference type="InterPro" id="IPR038120">
    <property type="entry name" value="Rpb1_funnel_sf"/>
</dbReference>
<dbReference type="Gene3D" id="6.10.250.2940">
    <property type="match status" value="1"/>
</dbReference>
<keyword evidence="8" id="KW-0539">Nucleus</keyword>
<comment type="catalytic activity">
    <reaction evidence="9 10">
        <text>RNA(n) + a ribonucleoside 5'-triphosphate = RNA(n+1) + diphosphate</text>
        <dbReference type="Rhea" id="RHEA:21248"/>
        <dbReference type="Rhea" id="RHEA-COMP:14527"/>
        <dbReference type="Rhea" id="RHEA-COMP:17342"/>
        <dbReference type="ChEBI" id="CHEBI:33019"/>
        <dbReference type="ChEBI" id="CHEBI:61557"/>
        <dbReference type="ChEBI" id="CHEBI:140395"/>
        <dbReference type="EC" id="2.7.7.6"/>
    </reaction>
</comment>
<comment type="similarity">
    <text evidence="10">Belongs to the RNA polymerase beta' chain family.</text>
</comment>
<evidence type="ECO:0000256" key="2">
    <source>
        <dbReference type="ARBA" id="ARBA00022478"/>
    </source>
</evidence>
<dbReference type="InterPro" id="IPR006592">
    <property type="entry name" value="RNA_pol_N"/>
</dbReference>
<keyword evidence="7 10" id="KW-0804">Transcription</keyword>
<dbReference type="PANTHER" id="PTHR48446">
    <property type="entry name" value="DNA-DIRECTED RNA POLYMERASE SUBUNIT BETA' N-TERMINAL SECTION"/>
    <property type="match status" value="1"/>
</dbReference>
<evidence type="ECO:0000256" key="7">
    <source>
        <dbReference type="ARBA" id="ARBA00023163"/>
    </source>
</evidence>